<dbReference type="EMBL" id="CAXAMN010023861">
    <property type="protein sequence ID" value="CAK9081618.1"/>
    <property type="molecule type" value="Genomic_DNA"/>
</dbReference>
<organism evidence="1 2">
    <name type="scientific">Durusdinium trenchii</name>
    <dbReference type="NCBI Taxonomy" id="1381693"/>
    <lineage>
        <taxon>Eukaryota</taxon>
        <taxon>Sar</taxon>
        <taxon>Alveolata</taxon>
        <taxon>Dinophyceae</taxon>
        <taxon>Suessiales</taxon>
        <taxon>Symbiodiniaceae</taxon>
        <taxon>Durusdinium</taxon>
    </lineage>
</organism>
<evidence type="ECO:0000313" key="2">
    <source>
        <dbReference type="Proteomes" id="UP001642484"/>
    </source>
</evidence>
<keyword evidence="2" id="KW-1185">Reference proteome</keyword>
<evidence type="ECO:0000313" key="1">
    <source>
        <dbReference type="EMBL" id="CAK9081618.1"/>
    </source>
</evidence>
<sequence>MKRPCAKKHLKKPAATTRWKCKASLSRSSLDRDGVKEEIRKWASQVSGQLIDIRLSQHDNRPDHYRYTWNCASCLNCNFRGVGTYDVTSEVLELIATDADKHTMDRVYGGRKDSLLAGHKMFIQEYLGQNTSYRMQQLVEMLREKFPDLEVTDKLETKLKTYIDNWKKRHRQDARVAKREDWVTADFQCLVRELPALEDAVVSDELVLVDHRIDEQLCLVFACPKLVQETAKRVANWQWLKVCADGTYRMVQGDYVVVSAGFLSKTFGRHAHPGEPEEGFTTQFNELVLAIAHKENTEVYSLLFSALVNVVAQFGEVVPRLH</sequence>
<gene>
    <name evidence="1" type="ORF">CCMP2556_LOCUS39919</name>
</gene>
<protein>
    <submittedName>
        <fullName evidence="1">Uncharacterized protein</fullName>
    </submittedName>
</protein>
<proteinExistence type="predicted"/>
<name>A0ABP0Q186_9DINO</name>
<comment type="caution">
    <text evidence="1">The sequence shown here is derived from an EMBL/GenBank/DDBJ whole genome shotgun (WGS) entry which is preliminary data.</text>
</comment>
<dbReference type="Proteomes" id="UP001642484">
    <property type="component" value="Unassembled WGS sequence"/>
</dbReference>
<reference evidence="1 2" key="1">
    <citation type="submission" date="2024-02" db="EMBL/GenBank/DDBJ databases">
        <authorList>
            <person name="Chen Y."/>
            <person name="Shah S."/>
            <person name="Dougan E. K."/>
            <person name="Thang M."/>
            <person name="Chan C."/>
        </authorList>
    </citation>
    <scope>NUCLEOTIDE SEQUENCE [LARGE SCALE GENOMIC DNA]</scope>
</reference>
<accession>A0ABP0Q186</accession>